<dbReference type="OrthoDB" id="883248at2"/>
<gene>
    <name evidence="2" type="ORF">FJM65_20170</name>
</gene>
<organism evidence="2 3">
    <name type="scientific">Pontibacter mangrovi</name>
    <dbReference type="NCBI Taxonomy" id="2589816"/>
    <lineage>
        <taxon>Bacteria</taxon>
        <taxon>Pseudomonadati</taxon>
        <taxon>Bacteroidota</taxon>
        <taxon>Cytophagia</taxon>
        <taxon>Cytophagales</taxon>
        <taxon>Hymenobacteraceae</taxon>
        <taxon>Pontibacter</taxon>
    </lineage>
</organism>
<keyword evidence="3" id="KW-1185">Reference proteome</keyword>
<name>A0A501VRS3_9BACT</name>
<proteinExistence type="predicted"/>
<protein>
    <recommendedName>
        <fullName evidence="4">Outer membrane protein beta-barrel domain-containing protein</fullName>
    </recommendedName>
</protein>
<evidence type="ECO:0000313" key="2">
    <source>
        <dbReference type="EMBL" id="TPE40259.1"/>
    </source>
</evidence>
<comment type="caution">
    <text evidence="2">The sequence shown here is derived from an EMBL/GenBank/DDBJ whole genome shotgun (WGS) entry which is preliminary data.</text>
</comment>
<sequence>MKSNFLLLALSVCGFGALAQSNEPVQPTGLVSMTKLEAGLQGIGVGYELPFSSKWSVNLSAGLGGGYSIEKNSYANGFHSTFILNEPVAYFRSELKYTYNRQKRIEKGKPVLNNAGNYVAFQTKYATSRVFGRSDWGFVNEPLNKTLLNEVHWGMQRPLGQRFLYNLHLGIGYARDFNYRNSQLYPAAGLQFAYVISKRGGHNQNTATLSTDTP</sequence>
<feature type="chain" id="PRO_5021440934" description="Outer membrane protein beta-barrel domain-containing protein" evidence="1">
    <location>
        <begin position="20"/>
        <end position="214"/>
    </location>
</feature>
<feature type="signal peptide" evidence="1">
    <location>
        <begin position="1"/>
        <end position="19"/>
    </location>
</feature>
<dbReference type="RefSeq" id="WP_140624000.1">
    <property type="nucleotide sequence ID" value="NZ_VFRQ01000018.1"/>
</dbReference>
<reference evidence="2 3" key="1">
    <citation type="submission" date="2019-06" db="EMBL/GenBank/DDBJ databases">
        <title>A novel bacterium of genus Pontibacter, isolated from marine sediment.</title>
        <authorList>
            <person name="Huang H."/>
            <person name="Mo K."/>
            <person name="Hu Y."/>
        </authorList>
    </citation>
    <scope>NUCLEOTIDE SEQUENCE [LARGE SCALE GENOMIC DNA]</scope>
    <source>
        <strain evidence="2 3">HB172049</strain>
    </source>
</reference>
<dbReference type="EMBL" id="VFRQ01000018">
    <property type="protein sequence ID" value="TPE40259.1"/>
    <property type="molecule type" value="Genomic_DNA"/>
</dbReference>
<evidence type="ECO:0008006" key="4">
    <source>
        <dbReference type="Google" id="ProtNLM"/>
    </source>
</evidence>
<evidence type="ECO:0000256" key="1">
    <source>
        <dbReference type="SAM" id="SignalP"/>
    </source>
</evidence>
<evidence type="ECO:0000313" key="3">
    <source>
        <dbReference type="Proteomes" id="UP000316727"/>
    </source>
</evidence>
<accession>A0A501VRS3</accession>
<dbReference type="AlphaFoldDB" id="A0A501VRS3"/>
<keyword evidence="1" id="KW-0732">Signal</keyword>
<dbReference type="Proteomes" id="UP000316727">
    <property type="component" value="Unassembled WGS sequence"/>
</dbReference>